<dbReference type="GO" id="GO:0005829">
    <property type="term" value="C:cytosol"/>
    <property type="evidence" value="ECO:0007669"/>
    <property type="project" value="TreeGrafter"/>
</dbReference>
<dbReference type="AlphaFoldDB" id="A0A417Z1S3"/>
<protein>
    <submittedName>
        <fullName evidence="2">Aldo/keto reductase</fullName>
    </submittedName>
</protein>
<dbReference type="InterPro" id="IPR023210">
    <property type="entry name" value="NADP_OxRdtase_dom"/>
</dbReference>
<comment type="caution">
    <text evidence="2">The sequence shown here is derived from an EMBL/GenBank/DDBJ whole genome shotgun (WGS) entry which is preliminary data.</text>
</comment>
<organism evidence="2 3">
    <name type="scientific">Dermacoccus abyssi</name>
    <dbReference type="NCBI Taxonomy" id="322596"/>
    <lineage>
        <taxon>Bacteria</taxon>
        <taxon>Bacillati</taxon>
        <taxon>Actinomycetota</taxon>
        <taxon>Actinomycetes</taxon>
        <taxon>Micrococcales</taxon>
        <taxon>Dermacoccaceae</taxon>
        <taxon>Dermacoccus</taxon>
    </lineage>
</organism>
<feature type="domain" description="NADP-dependent oxidoreductase" evidence="1">
    <location>
        <begin position="11"/>
        <end position="316"/>
    </location>
</feature>
<dbReference type="SUPFAM" id="SSF51430">
    <property type="entry name" value="NAD(P)-linked oxidoreductase"/>
    <property type="match status" value="1"/>
</dbReference>
<dbReference type="Pfam" id="PF00248">
    <property type="entry name" value="Aldo_ket_red"/>
    <property type="match status" value="1"/>
</dbReference>
<dbReference type="PANTHER" id="PTHR43364">
    <property type="entry name" value="NADH-SPECIFIC METHYLGLYOXAL REDUCTASE-RELATED"/>
    <property type="match status" value="1"/>
</dbReference>
<reference evidence="2 3" key="1">
    <citation type="submission" date="2018-08" db="EMBL/GenBank/DDBJ databases">
        <title>Whole genome sequence analysis of Dermacoccus abyssi bacteria isolated from Deep Mariana trench Micromonospora spp reveals genes involved in the environmental adaptation and production of secondary metabolites.</title>
        <authorList>
            <person name="Abdel-Mageed W.M."/>
            <person name="Lehri B."/>
            <person name="Nouioui I."/>
            <person name="Goodfellow I."/>
            <person name="Jaspars M."/>
            <person name="Karlyshev A."/>
        </authorList>
    </citation>
    <scope>NUCLEOTIDE SEQUENCE [LARGE SCALE GENOMIC DNA]</scope>
    <source>
        <strain evidence="2 3">MT1.1</strain>
    </source>
</reference>
<gene>
    <name evidence="2" type="ORF">D1832_13135</name>
</gene>
<evidence type="ECO:0000313" key="3">
    <source>
        <dbReference type="Proteomes" id="UP000285376"/>
    </source>
</evidence>
<dbReference type="Gene3D" id="3.20.20.100">
    <property type="entry name" value="NADP-dependent oxidoreductase domain"/>
    <property type="match status" value="1"/>
</dbReference>
<name>A0A417Z1S3_9MICO</name>
<evidence type="ECO:0000313" key="2">
    <source>
        <dbReference type="EMBL" id="RHW44217.1"/>
    </source>
</evidence>
<dbReference type="InterPro" id="IPR036812">
    <property type="entry name" value="NAD(P)_OxRdtase_dom_sf"/>
</dbReference>
<sequence length="317" mass="34415">MTSSSPIAAHLVLGTMYFGTKTDEATSFALMDRYVEAGGTVLDTANCYAFWANPSGAGGQSEATLGAWLRANPGVRDGLTIATKVAQEPVRPGDFTEWEGLAPEVIATQFERSRERLGVDVIDLYWAHGEDRATPLADVVAAMGALHANGSARRLGVSNHPTWRVEQARMLAEQQGVEPWTALQLTTSYVRPRPDTQVPGKDHRFGFVTDETIDYLQTHPEMECWAYSPLVQGSYDRADRPFPDVYDHPGTTARLAALAEVAEAHGAKPGQVVLSWLVQSEPSLRPIVGVSSLEQLDEALAAPQLTPDEMAKLNEAS</sequence>
<dbReference type="PANTHER" id="PTHR43364:SF6">
    <property type="entry name" value="OXIDOREDUCTASE-RELATED"/>
    <property type="match status" value="1"/>
</dbReference>
<dbReference type="Proteomes" id="UP000285376">
    <property type="component" value="Unassembled WGS sequence"/>
</dbReference>
<accession>A0A417Z1S3</accession>
<evidence type="ECO:0000259" key="1">
    <source>
        <dbReference type="Pfam" id="PF00248"/>
    </source>
</evidence>
<proteinExistence type="predicted"/>
<dbReference type="InterPro" id="IPR050523">
    <property type="entry name" value="AKR_Detox_Biosynth"/>
</dbReference>
<dbReference type="RefSeq" id="WP_118914666.1">
    <property type="nucleotide sequence ID" value="NZ_CBCRVH010000019.1"/>
</dbReference>
<dbReference type="EMBL" id="QWLM01000019">
    <property type="protein sequence ID" value="RHW44217.1"/>
    <property type="molecule type" value="Genomic_DNA"/>
</dbReference>